<gene>
    <name evidence="1" type="ORF">MNBD_GAMMA09-1424</name>
</gene>
<dbReference type="EMBL" id="UOFI01000089">
    <property type="protein sequence ID" value="VAW66940.1"/>
    <property type="molecule type" value="Genomic_DNA"/>
</dbReference>
<proteinExistence type="predicted"/>
<name>A0A3B0XQH3_9ZZZZ</name>
<reference evidence="1" key="1">
    <citation type="submission" date="2018-06" db="EMBL/GenBank/DDBJ databases">
        <authorList>
            <person name="Zhirakovskaya E."/>
        </authorList>
    </citation>
    <scope>NUCLEOTIDE SEQUENCE</scope>
</reference>
<accession>A0A3B0XQH3</accession>
<protein>
    <submittedName>
        <fullName evidence="1">Uncharacterized protein</fullName>
    </submittedName>
</protein>
<sequence length="81" mass="9711">MAVLIVFDLIFDRNIYRLYKSCIKKGIKFRMATVPEYENSVDDATEFNPEKMRKLFNTGYDYGLNGINWQERISIDEYDKR</sequence>
<organism evidence="1">
    <name type="scientific">hydrothermal vent metagenome</name>
    <dbReference type="NCBI Taxonomy" id="652676"/>
    <lineage>
        <taxon>unclassified sequences</taxon>
        <taxon>metagenomes</taxon>
        <taxon>ecological metagenomes</taxon>
    </lineage>
</organism>
<evidence type="ECO:0000313" key="1">
    <source>
        <dbReference type="EMBL" id="VAW66940.1"/>
    </source>
</evidence>
<dbReference type="AlphaFoldDB" id="A0A3B0XQH3"/>